<evidence type="ECO:0000313" key="1">
    <source>
        <dbReference type="EMBL" id="KAK0430409.1"/>
    </source>
</evidence>
<reference evidence="1" key="1">
    <citation type="submission" date="2023-06" db="EMBL/GenBank/DDBJ databases">
        <authorList>
            <consortium name="Lawrence Berkeley National Laboratory"/>
            <person name="Ahrendt S."/>
            <person name="Sahu N."/>
            <person name="Indic B."/>
            <person name="Wong-Bajracharya J."/>
            <person name="Merenyi Z."/>
            <person name="Ke H.-M."/>
            <person name="Monk M."/>
            <person name="Kocsube S."/>
            <person name="Drula E."/>
            <person name="Lipzen A."/>
            <person name="Balint B."/>
            <person name="Henrissat B."/>
            <person name="Andreopoulos B."/>
            <person name="Martin F.M."/>
            <person name="Harder C.B."/>
            <person name="Rigling D."/>
            <person name="Ford K.L."/>
            <person name="Foster G.D."/>
            <person name="Pangilinan J."/>
            <person name="Papanicolaou A."/>
            <person name="Barry K."/>
            <person name="LaButti K."/>
            <person name="Viragh M."/>
            <person name="Koriabine M."/>
            <person name="Yan M."/>
            <person name="Riley R."/>
            <person name="Champramary S."/>
            <person name="Plett K.L."/>
            <person name="Tsai I.J."/>
            <person name="Slot J."/>
            <person name="Sipos G."/>
            <person name="Plett J."/>
            <person name="Nagy L.G."/>
            <person name="Grigoriev I.V."/>
        </authorList>
    </citation>
    <scope>NUCLEOTIDE SEQUENCE</scope>
    <source>
        <strain evidence="1">FPL87.14</strain>
    </source>
</reference>
<dbReference type="EMBL" id="JAUEPT010000150">
    <property type="protein sequence ID" value="KAK0430409.1"/>
    <property type="molecule type" value="Genomic_DNA"/>
</dbReference>
<name>A0AA39IVB4_9AGAR</name>
<evidence type="ECO:0000313" key="2">
    <source>
        <dbReference type="Proteomes" id="UP001175226"/>
    </source>
</evidence>
<comment type="caution">
    <text evidence="1">The sequence shown here is derived from an EMBL/GenBank/DDBJ whole genome shotgun (WGS) entry which is preliminary data.</text>
</comment>
<gene>
    <name evidence="1" type="ORF">EV421DRAFT_2025153</name>
</gene>
<proteinExistence type="predicted"/>
<dbReference type="AlphaFoldDB" id="A0AA39IVB4"/>
<accession>A0AA39IVB4</accession>
<dbReference type="Proteomes" id="UP001175226">
    <property type="component" value="Unassembled WGS sequence"/>
</dbReference>
<organism evidence="1 2">
    <name type="scientific">Armillaria borealis</name>
    <dbReference type="NCBI Taxonomy" id="47425"/>
    <lineage>
        <taxon>Eukaryota</taxon>
        <taxon>Fungi</taxon>
        <taxon>Dikarya</taxon>
        <taxon>Basidiomycota</taxon>
        <taxon>Agaricomycotina</taxon>
        <taxon>Agaricomycetes</taxon>
        <taxon>Agaricomycetidae</taxon>
        <taxon>Agaricales</taxon>
        <taxon>Marasmiineae</taxon>
        <taxon>Physalacriaceae</taxon>
        <taxon>Armillaria</taxon>
    </lineage>
</organism>
<keyword evidence="2" id="KW-1185">Reference proteome</keyword>
<protein>
    <submittedName>
        <fullName evidence="1">Uncharacterized protein</fullName>
    </submittedName>
</protein>
<sequence length="135" mass="15117">MGFHRGAHPSSRSQRLDPRFIFSFFCSLTQGILGTHKSNYHALEGPSLFQSPAIIEERRIEDVHDLHHRIPCDITCSRPMGILGSWLHLHMVSKLQRLTSRPISEALVLPMENLLTHVGFLEGGGSLLVIIAISQ</sequence>